<gene>
    <name evidence="2" type="ORF">D4L85_23335</name>
</gene>
<feature type="transmembrane region" description="Helical" evidence="1">
    <location>
        <begin position="92"/>
        <end position="115"/>
    </location>
</feature>
<evidence type="ECO:0000256" key="1">
    <source>
        <dbReference type="SAM" id="Phobius"/>
    </source>
</evidence>
<organism evidence="2 3">
    <name type="scientific">Chryseolinea soli</name>
    <dbReference type="NCBI Taxonomy" id="2321403"/>
    <lineage>
        <taxon>Bacteria</taxon>
        <taxon>Pseudomonadati</taxon>
        <taxon>Bacteroidota</taxon>
        <taxon>Cytophagia</taxon>
        <taxon>Cytophagales</taxon>
        <taxon>Fulvivirgaceae</taxon>
        <taxon>Chryseolinea</taxon>
    </lineage>
</organism>
<protein>
    <submittedName>
        <fullName evidence="2">Uncharacterized protein</fullName>
    </submittedName>
</protein>
<accession>A0A385SX54</accession>
<keyword evidence="1" id="KW-0812">Transmembrane</keyword>
<evidence type="ECO:0000313" key="2">
    <source>
        <dbReference type="EMBL" id="AYB33338.1"/>
    </source>
</evidence>
<feature type="transmembrane region" description="Helical" evidence="1">
    <location>
        <begin position="33"/>
        <end position="51"/>
    </location>
</feature>
<keyword evidence="1" id="KW-1133">Transmembrane helix</keyword>
<keyword evidence="3" id="KW-1185">Reference proteome</keyword>
<feature type="transmembrane region" description="Helical" evidence="1">
    <location>
        <begin position="7"/>
        <end position="27"/>
    </location>
</feature>
<dbReference type="Proteomes" id="UP000266183">
    <property type="component" value="Chromosome"/>
</dbReference>
<sequence>MAQRKPINIFSIFNWALLTVGISQIAFKVFGPIQFVFAVGLCSCFYGFFLVKSPDTKGSPQSISIALLCCSVKILMDNLLFSYLIFVDWNNGWIVLHLMASGLFFGVGLLLSLMFSKIFHVA</sequence>
<proteinExistence type="predicted"/>
<name>A0A385SX54_9BACT</name>
<dbReference type="EMBL" id="CP032382">
    <property type="protein sequence ID" value="AYB33338.1"/>
    <property type="molecule type" value="Genomic_DNA"/>
</dbReference>
<keyword evidence="1" id="KW-0472">Membrane</keyword>
<feature type="transmembrane region" description="Helical" evidence="1">
    <location>
        <begin position="63"/>
        <end position="86"/>
    </location>
</feature>
<reference evidence="3" key="1">
    <citation type="submission" date="2018-09" db="EMBL/GenBank/DDBJ databases">
        <title>Chryseolinea sp. KIS68-18 isolated from soil.</title>
        <authorList>
            <person name="Weon H.-Y."/>
            <person name="Kwon S.-W."/>
            <person name="Lee S.A."/>
        </authorList>
    </citation>
    <scope>NUCLEOTIDE SEQUENCE [LARGE SCALE GENOMIC DNA]</scope>
    <source>
        <strain evidence="3">KIS68-18</strain>
    </source>
</reference>
<dbReference type="KEGG" id="chk:D4L85_23335"/>
<evidence type="ECO:0000313" key="3">
    <source>
        <dbReference type="Proteomes" id="UP000266183"/>
    </source>
</evidence>
<dbReference type="AlphaFoldDB" id="A0A385SX54"/>